<dbReference type="AlphaFoldDB" id="A0A5N7D1U2"/>
<name>A0A5N7D1U2_9EURO</name>
<evidence type="ECO:0000313" key="1">
    <source>
        <dbReference type="EMBL" id="KAE8400391.1"/>
    </source>
</evidence>
<sequence>MNSSRGRYKRVRSFIRTEKKWISYLSGSKSALLPNATTVPEKDIPAVPITVSSQLTIA</sequence>
<dbReference type="GeneID" id="43667668"/>
<dbReference type="RefSeq" id="XP_031937710.1">
    <property type="nucleotide sequence ID" value="XM_032082977.1"/>
</dbReference>
<evidence type="ECO:0000313" key="2">
    <source>
        <dbReference type="Proteomes" id="UP000325579"/>
    </source>
</evidence>
<dbReference type="EMBL" id="ML736816">
    <property type="protein sequence ID" value="KAE8400391.1"/>
    <property type="molecule type" value="Genomic_DNA"/>
</dbReference>
<gene>
    <name evidence="1" type="ORF">BDV37DRAFT_257761</name>
</gene>
<dbReference type="Proteomes" id="UP000325579">
    <property type="component" value="Unassembled WGS sequence"/>
</dbReference>
<proteinExistence type="predicted"/>
<protein>
    <submittedName>
        <fullName evidence="1">Uncharacterized protein</fullName>
    </submittedName>
</protein>
<reference evidence="1 2" key="1">
    <citation type="submission" date="2019-04" db="EMBL/GenBank/DDBJ databases">
        <authorList>
            <consortium name="DOE Joint Genome Institute"/>
            <person name="Mondo S."/>
            <person name="Kjaerbolling I."/>
            <person name="Vesth T."/>
            <person name="Frisvad J.C."/>
            <person name="Nybo J.L."/>
            <person name="Theobald S."/>
            <person name="Kildgaard S."/>
            <person name="Isbrandt T."/>
            <person name="Kuo A."/>
            <person name="Sato A."/>
            <person name="Lyhne E.K."/>
            <person name="Kogle M.E."/>
            <person name="Wiebenga A."/>
            <person name="Kun R.S."/>
            <person name="Lubbers R.J."/>
            <person name="Makela M.R."/>
            <person name="Barry K."/>
            <person name="Chovatia M."/>
            <person name="Clum A."/>
            <person name="Daum C."/>
            <person name="Haridas S."/>
            <person name="He G."/>
            <person name="LaButti K."/>
            <person name="Lipzen A."/>
            <person name="Riley R."/>
            <person name="Salamov A."/>
            <person name="Simmons B.A."/>
            <person name="Magnuson J.K."/>
            <person name="Henrissat B."/>
            <person name="Mortensen U.H."/>
            <person name="Larsen T.O."/>
            <person name="Devries R.P."/>
            <person name="Grigoriev I.V."/>
            <person name="Machida M."/>
            <person name="Baker S.E."/>
            <person name="Andersen M.R."/>
            <person name="Cantor M.N."/>
            <person name="Hua S.X."/>
        </authorList>
    </citation>
    <scope>NUCLEOTIDE SEQUENCE [LARGE SCALE GENOMIC DNA]</scope>
    <source>
        <strain evidence="1 2">CBS 119388</strain>
    </source>
</reference>
<accession>A0A5N7D1U2</accession>
<organism evidence="1 2">
    <name type="scientific">Aspergillus pseudonomiae</name>
    <dbReference type="NCBI Taxonomy" id="1506151"/>
    <lineage>
        <taxon>Eukaryota</taxon>
        <taxon>Fungi</taxon>
        <taxon>Dikarya</taxon>
        <taxon>Ascomycota</taxon>
        <taxon>Pezizomycotina</taxon>
        <taxon>Eurotiomycetes</taxon>
        <taxon>Eurotiomycetidae</taxon>
        <taxon>Eurotiales</taxon>
        <taxon>Aspergillaceae</taxon>
        <taxon>Aspergillus</taxon>
        <taxon>Aspergillus subgen. Circumdati</taxon>
    </lineage>
</organism>
<keyword evidence="2" id="KW-1185">Reference proteome</keyword>